<dbReference type="NCBIfam" id="NF037995">
    <property type="entry name" value="TRAP_S1"/>
    <property type="match status" value="1"/>
</dbReference>
<dbReference type="GO" id="GO:0030288">
    <property type="term" value="C:outer membrane-bounded periplasmic space"/>
    <property type="evidence" value="ECO:0007669"/>
    <property type="project" value="InterPro"/>
</dbReference>
<dbReference type="PANTHER" id="PTHR33376">
    <property type="match status" value="1"/>
</dbReference>
<evidence type="ECO:0000256" key="3">
    <source>
        <dbReference type="ARBA" id="ARBA00022448"/>
    </source>
</evidence>
<dbReference type="PIRSF" id="PIRSF006470">
    <property type="entry name" value="DctB"/>
    <property type="match status" value="1"/>
</dbReference>
<evidence type="ECO:0000313" key="6">
    <source>
        <dbReference type="Proteomes" id="UP000622890"/>
    </source>
</evidence>
<organism evidence="5 6">
    <name type="scientific">Noviherbaspirillum pedocola</name>
    <dbReference type="NCBI Taxonomy" id="2801341"/>
    <lineage>
        <taxon>Bacteria</taxon>
        <taxon>Pseudomonadati</taxon>
        <taxon>Pseudomonadota</taxon>
        <taxon>Betaproteobacteria</taxon>
        <taxon>Burkholderiales</taxon>
        <taxon>Oxalobacteraceae</taxon>
        <taxon>Noviherbaspirillum</taxon>
    </lineage>
</organism>
<dbReference type="NCBIfam" id="TIGR00787">
    <property type="entry name" value="dctP"/>
    <property type="match status" value="1"/>
</dbReference>
<dbReference type="CDD" id="cd13603">
    <property type="entry name" value="PBP2_TRAP_Siap_TeaA_like"/>
    <property type="match status" value="1"/>
</dbReference>
<dbReference type="Gene3D" id="3.40.190.170">
    <property type="entry name" value="Bacterial extracellular solute-binding protein, family 7"/>
    <property type="match status" value="1"/>
</dbReference>
<comment type="subcellular location">
    <subcellularLocation>
        <location evidence="1">Cell envelope</location>
    </subcellularLocation>
</comment>
<protein>
    <submittedName>
        <fullName evidence="5">TRAP transporter substrate-binding protein</fullName>
    </submittedName>
</protein>
<dbReference type="Proteomes" id="UP000622890">
    <property type="component" value="Unassembled WGS sequence"/>
</dbReference>
<comment type="caution">
    <text evidence="5">The sequence shown here is derived from an EMBL/GenBank/DDBJ whole genome shotgun (WGS) entry which is preliminary data.</text>
</comment>
<dbReference type="InterPro" id="IPR038404">
    <property type="entry name" value="TRAP_DctP_sf"/>
</dbReference>
<dbReference type="EMBL" id="JAEPBG010000045">
    <property type="protein sequence ID" value="MBK4739253.1"/>
    <property type="molecule type" value="Genomic_DNA"/>
</dbReference>
<evidence type="ECO:0000256" key="4">
    <source>
        <dbReference type="ARBA" id="ARBA00022729"/>
    </source>
</evidence>
<keyword evidence="3" id="KW-0813">Transport</keyword>
<accession>A0A934T4A6</accession>
<dbReference type="AlphaFoldDB" id="A0A934T4A6"/>
<keyword evidence="4" id="KW-0732">Signal</keyword>
<name>A0A934T4A6_9BURK</name>
<evidence type="ECO:0000313" key="5">
    <source>
        <dbReference type="EMBL" id="MBK4739253.1"/>
    </source>
</evidence>
<proteinExistence type="inferred from homology"/>
<dbReference type="InterPro" id="IPR004682">
    <property type="entry name" value="TRAP_DctP"/>
</dbReference>
<keyword evidence="6" id="KW-1185">Reference proteome</keyword>
<dbReference type="PANTHER" id="PTHR33376:SF4">
    <property type="entry name" value="SIALIC ACID-BINDING PERIPLASMIC PROTEIN SIAP"/>
    <property type="match status" value="1"/>
</dbReference>
<gene>
    <name evidence="5" type="ORF">JJB74_32085</name>
</gene>
<evidence type="ECO:0000256" key="1">
    <source>
        <dbReference type="ARBA" id="ARBA00004196"/>
    </source>
</evidence>
<comment type="similarity">
    <text evidence="2">Belongs to the bacterial solute-binding protein 7 family.</text>
</comment>
<evidence type="ECO:0000256" key="2">
    <source>
        <dbReference type="ARBA" id="ARBA00009023"/>
    </source>
</evidence>
<sequence length="317" mass="34933">MAMPSIGRAASFTFKCGHDLPSTHPVHMRLEEAAARIKTESQGQFELQIYGNNQLGGDTDMLGQVRSGALEMALMPDVILGTLNPVASISGVGFAFNTDEEACKAMDGELGAHVRAALNKSGLMVMDKIWENGFRQITSSVHPIRSPEDLRGFKIRVPVAPLWLSMFKTLGAAPAALNFSELYSALQTKVVEGQENPLSTIFTGKLYEVQKYCSITNHFWNGYWMLASPRLWKTLPNDLQQLVAKHLNQSAIDLRSDVAKLNSSLEKSLAEKGMAFNRTEPAPFRQALAKAGFYDEWSKKFGQEAWSILARNAHGLG</sequence>
<dbReference type="Pfam" id="PF03480">
    <property type="entry name" value="DctP"/>
    <property type="match status" value="1"/>
</dbReference>
<dbReference type="GO" id="GO:0055085">
    <property type="term" value="P:transmembrane transport"/>
    <property type="evidence" value="ECO:0007669"/>
    <property type="project" value="InterPro"/>
</dbReference>
<dbReference type="InterPro" id="IPR018389">
    <property type="entry name" value="DctP_fam"/>
</dbReference>
<reference evidence="5" key="1">
    <citation type="submission" date="2021-01" db="EMBL/GenBank/DDBJ databases">
        <title>Genome sequence of strain Noviherbaspirillum sp. DKR-6.</title>
        <authorList>
            <person name="Chaudhary D.K."/>
        </authorList>
    </citation>
    <scope>NUCLEOTIDE SEQUENCE</scope>
    <source>
        <strain evidence="5">DKR-6</strain>
    </source>
</reference>